<dbReference type="InterPro" id="IPR050216">
    <property type="entry name" value="LRR_domain-containing"/>
</dbReference>
<evidence type="ECO:0000313" key="4">
    <source>
        <dbReference type="EnsemblMetazoa" id="XP_012055395.1"/>
    </source>
</evidence>
<dbReference type="EMBL" id="ADTU01000843">
    <property type="status" value="NOT_ANNOTATED_CDS"/>
    <property type="molecule type" value="Genomic_DNA"/>
</dbReference>
<dbReference type="STRING" id="12957.A0A158NCY7"/>
<feature type="compositionally biased region" description="Basic and acidic residues" evidence="3">
    <location>
        <begin position="55"/>
        <end position="73"/>
    </location>
</feature>
<reference evidence="4" key="2">
    <citation type="submission" date="2016-04" db="UniProtKB">
        <authorList>
            <consortium name="EnsemblMetazoa"/>
        </authorList>
    </citation>
    <scope>IDENTIFICATION</scope>
</reference>
<dbReference type="Pfam" id="PF13855">
    <property type="entry name" value="LRR_8"/>
    <property type="match status" value="1"/>
</dbReference>
<keyword evidence="1" id="KW-0433">Leucine-rich repeat</keyword>
<dbReference type="SUPFAM" id="SSF52058">
    <property type="entry name" value="L domain-like"/>
    <property type="match status" value="1"/>
</dbReference>
<accession>A0A158NCY7</accession>
<evidence type="ECO:0000256" key="2">
    <source>
        <dbReference type="ARBA" id="ARBA00022737"/>
    </source>
</evidence>
<dbReference type="InParanoid" id="A0A158NCY7"/>
<keyword evidence="5" id="KW-1185">Reference proteome</keyword>
<organism evidence="4 5">
    <name type="scientific">Atta cephalotes</name>
    <name type="common">Leafcutter ant</name>
    <dbReference type="NCBI Taxonomy" id="12957"/>
    <lineage>
        <taxon>Eukaryota</taxon>
        <taxon>Metazoa</taxon>
        <taxon>Ecdysozoa</taxon>
        <taxon>Arthropoda</taxon>
        <taxon>Hexapoda</taxon>
        <taxon>Insecta</taxon>
        <taxon>Pterygota</taxon>
        <taxon>Neoptera</taxon>
        <taxon>Endopterygota</taxon>
        <taxon>Hymenoptera</taxon>
        <taxon>Apocrita</taxon>
        <taxon>Aculeata</taxon>
        <taxon>Formicoidea</taxon>
        <taxon>Formicidae</taxon>
        <taxon>Myrmicinae</taxon>
        <taxon>Atta</taxon>
    </lineage>
</organism>
<reference evidence="5" key="1">
    <citation type="journal article" date="2011" name="PLoS Genet.">
        <title>The genome sequence of the leaf-cutter ant Atta cephalotes reveals insights into its obligate symbiotic lifestyle.</title>
        <authorList>
            <person name="Suen G."/>
            <person name="Teiling C."/>
            <person name="Li L."/>
            <person name="Holt C."/>
            <person name="Abouheif E."/>
            <person name="Bornberg-Bauer E."/>
            <person name="Bouffard P."/>
            <person name="Caldera E.J."/>
            <person name="Cash E."/>
            <person name="Cavanaugh A."/>
            <person name="Denas O."/>
            <person name="Elhaik E."/>
            <person name="Fave M.J."/>
            <person name="Gadau J."/>
            <person name="Gibson J.D."/>
            <person name="Graur D."/>
            <person name="Grubbs K.J."/>
            <person name="Hagen D.E."/>
            <person name="Harkins T.T."/>
            <person name="Helmkampf M."/>
            <person name="Hu H."/>
            <person name="Johnson B.R."/>
            <person name="Kim J."/>
            <person name="Marsh S.E."/>
            <person name="Moeller J.A."/>
            <person name="Munoz-Torres M.C."/>
            <person name="Murphy M.C."/>
            <person name="Naughton M.C."/>
            <person name="Nigam S."/>
            <person name="Overson R."/>
            <person name="Rajakumar R."/>
            <person name="Reese J.T."/>
            <person name="Scott J.J."/>
            <person name="Smith C.R."/>
            <person name="Tao S."/>
            <person name="Tsutsui N.D."/>
            <person name="Viljakainen L."/>
            <person name="Wissler L."/>
            <person name="Yandell M.D."/>
            <person name="Zimmer F."/>
            <person name="Taylor J."/>
            <person name="Slater S.C."/>
            <person name="Clifton S.W."/>
            <person name="Warren W.C."/>
            <person name="Elsik C.G."/>
            <person name="Smith C.D."/>
            <person name="Weinstock G.M."/>
            <person name="Gerardo N.M."/>
            <person name="Currie C.R."/>
        </authorList>
    </citation>
    <scope>NUCLEOTIDE SEQUENCE [LARGE SCALE GENOMIC DNA]</scope>
</reference>
<evidence type="ECO:0000256" key="3">
    <source>
        <dbReference type="SAM" id="MobiDB-lite"/>
    </source>
</evidence>
<dbReference type="InterPro" id="IPR003591">
    <property type="entry name" value="Leu-rich_rpt_typical-subtyp"/>
</dbReference>
<feature type="region of interest" description="Disordered" evidence="3">
    <location>
        <begin position="36"/>
        <end position="73"/>
    </location>
</feature>
<dbReference type="Gene3D" id="3.80.10.10">
    <property type="entry name" value="Ribonuclease Inhibitor"/>
    <property type="match status" value="1"/>
</dbReference>
<sequence length="662" mass="75259">MAEDIAVSLLAQYYGISEESKTKKFPSIQECVGSIENDSDKLIDEQSIVDTNGDDTSKETEVQENDIENKEKNSKIDTSARSSRALKWEAIEDNETTSSEFDIIFETNAMGNLYENTYTSSGKETHDLTACNKTASTTLGLEDNEENDLYLSLSEDVLLDSASDVSSVAEKKKTAIMFVPPLTPPPNRTPIYNETFVDLTSTGLTSFPIEMLEKYPAIQMLYLENNNLSELPERLFISLQNLQWLDVRNNLLTSLPTTIKSHPSLETILLQGNKIEKLPLELGLVPKLKILNVAHNPITSPPKDIIVLGCSSVLSYLRSEWNKLHPNEPVTAMKQEIEPKASTILCYRSPREKRWKLSKIPRRISKSTNDINDSFKGSAVRKKSKTYKPSNSISNTRNNNAAGSLCASCARNFAAIQCKNESNKKQKENNDEINYNQNEKCKQYEFLKMITSCHDIKRTCIREEIAEVDAKILHLIGPSPRSCYIRQNITELITCEGTGINIVMEQRQQWISKAKDLLSTQSATIQKIKDLDTVKEWRHDKRSFNKSMEKISRRNEDDIPFAIDIEDYPTIQKRSQKAGDYTGNQKQEKLKLVNINQKIQELSGFLQKFEITKSSEILTPKSKQKSLQTEIEKLSHFQKEVHNLRRYNEITSAPMNFPNNLS</sequence>
<name>A0A158NCY7_ATTCE</name>
<proteinExistence type="predicted"/>
<dbReference type="PROSITE" id="PS51450">
    <property type="entry name" value="LRR"/>
    <property type="match status" value="2"/>
</dbReference>
<dbReference type="InterPro" id="IPR032675">
    <property type="entry name" value="LRR_dom_sf"/>
</dbReference>
<dbReference type="SMART" id="SM00369">
    <property type="entry name" value="LRR_TYP"/>
    <property type="match status" value="3"/>
</dbReference>
<dbReference type="Proteomes" id="UP000005205">
    <property type="component" value="Unassembled WGS sequence"/>
</dbReference>
<dbReference type="SMART" id="SM00364">
    <property type="entry name" value="LRR_BAC"/>
    <property type="match status" value="3"/>
</dbReference>
<dbReference type="GO" id="GO:0005737">
    <property type="term" value="C:cytoplasm"/>
    <property type="evidence" value="ECO:0007669"/>
    <property type="project" value="TreeGrafter"/>
</dbReference>
<dbReference type="eggNOG" id="KOG0620">
    <property type="taxonomic scope" value="Eukaryota"/>
</dbReference>
<dbReference type="PANTHER" id="PTHR48051:SF1">
    <property type="entry name" value="RAS SUPPRESSOR PROTEIN 1"/>
    <property type="match status" value="1"/>
</dbReference>
<dbReference type="EnsemblMetazoa" id="XM_012200005.1">
    <property type="protein sequence ID" value="XP_012055395.1"/>
    <property type="gene ID" value="LOC105618467"/>
</dbReference>
<dbReference type="KEGG" id="acep:105618467"/>
<protein>
    <recommendedName>
        <fullName evidence="6">Leucine-rich repeat-containing protein 27</fullName>
    </recommendedName>
</protein>
<dbReference type="EMBL" id="ADTU01000842">
    <property type="status" value="NOT_ANNOTATED_CDS"/>
    <property type="molecule type" value="Genomic_DNA"/>
</dbReference>
<keyword evidence="2" id="KW-0677">Repeat</keyword>
<evidence type="ECO:0000313" key="5">
    <source>
        <dbReference type="Proteomes" id="UP000005205"/>
    </source>
</evidence>
<feature type="region of interest" description="Disordered" evidence="3">
    <location>
        <begin position="368"/>
        <end position="395"/>
    </location>
</feature>
<dbReference type="InterPro" id="IPR001611">
    <property type="entry name" value="Leu-rich_rpt"/>
</dbReference>
<evidence type="ECO:0000256" key="1">
    <source>
        <dbReference type="ARBA" id="ARBA00022614"/>
    </source>
</evidence>
<gene>
    <name evidence="4" type="primary">105618467</name>
</gene>
<dbReference type="OrthoDB" id="40118at2759"/>
<dbReference type="PANTHER" id="PTHR48051">
    <property type="match status" value="1"/>
</dbReference>
<evidence type="ECO:0008006" key="6">
    <source>
        <dbReference type="Google" id="ProtNLM"/>
    </source>
</evidence>
<dbReference type="AlphaFoldDB" id="A0A158NCY7"/>